<organism evidence="1 2">
    <name type="scientific">Momordica charantia</name>
    <name type="common">Bitter gourd</name>
    <name type="synonym">Balsam pear</name>
    <dbReference type="NCBI Taxonomy" id="3673"/>
    <lineage>
        <taxon>Eukaryota</taxon>
        <taxon>Viridiplantae</taxon>
        <taxon>Streptophyta</taxon>
        <taxon>Embryophyta</taxon>
        <taxon>Tracheophyta</taxon>
        <taxon>Spermatophyta</taxon>
        <taxon>Magnoliopsida</taxon>
        <taxon>eudicotyledons</taxon>
        <taxon>Gunneridae</taxon>
        <taxon>Pentapetalae</taxon>
        <taxon>rosids</taxon>
        <taxon>fabids</taxon>
        <taxon>Cucurbitales</taxon>
        <taxon>Cucurbitaceae</taxon>
        <taxon>Momordiceae</taxon>
        <taxon>Momordica</taxon>
    </lineage>
</organism>
<dbReference type="GeneID" id="111013379"/>
<reference evidence="2" key="1">
    <citation type="submission" date="2025-08" db="UniProtKB">
        <authorList>
            <consortium name="RefSeq"/>
        </authorList>
    </citation>
    <scope>IDENTIFICATION</scope>
    <source>
        <strain evidence="2">OHB3-1</strain>
    </source>
</reference>
<name>A0A6J1CQF6_MOMCH</name>
<dbReference type="OrthoDB" id="905746at2759"/>
<gene>
    <name evidence="2" type="primary">LOC111013379</name>
</gene>
<accession>A0A6J1CQF6</accession>
<dbReference type="AlphaFoldDB" id="A0A6J1CQF6"/>
<evidence type="ECO:0000313" key="2">
    <source>
        <dbReference type="RefSeq" id="XP_022143501.1"/>
    </source>
</evidence>
<dbReference type="KEGG" id="mcha:111013379"/>
<evidence type="ECO:0000313" key="1">
    <source>
        <dbReference type="Proteomes" id="UP000504603"/>
    </source>
</evidence>
<protein>
    <submittedName>
        <fullName evidence="2">Uncharacterized protein LOC111013379</fullName>
    </submittedName>
</protein>
<sequence>MRSRASPYKLVFGKSCHLPFELEHKAFWAVKKLNLDHATVRDVRRLQLLKLEEFRRDVYENDNIYNEKIKRWHDARIQPRQFEKRQQVQEIDSEREFTVNEQRLKHFYGENMGDKVEIRRRVAYNKRWAAVMTK</sequence>
<keyword evidence="1" id="KW-1185">Reference proteome</keyword>
<dbReference type="RefSeq" id="XP_022143501.1">
    <property type="nucleotide sequence ID" value="XM_022287809.1"/>
</dbReference>
<dbReference type="Proteomes" id="UP000504603">
    <property type="component" value="Unplaced"/>
</dbReference>
<proteinExistence type="predicted"/>